<evidence type="ECO:0000256" key="10">
    <source>
        <dbReference type="SAM" id="Phobius"/>
    </source>
</evidence>
<feature type="transmembrane region" description="Helical" evidence="10">
    <location>
        <begin position="117"/>
        <end position="138"/>
    </location>
</feature>
<dbReference type="RefSeq" id="XP_011661027.2">
    <property type="nucleotide sequence ID" value="XM_011662725.2"/>
</dbReference>
<dbReference type="GeneID" id="105436779"/>
<dbReference type="EnsemblMetazoa" id="XM_011662725">
    <property type="protein sequence ID" value="XP_011661027"/>
    <property type="gene ID" value="LOC105436779"/>
</dbReference>
<keyword evidence="4 10" id="KW-1133">Transmembrane helix</keyword>
<feature type="transmembrane region" description="Helical" evidence="10">
    <location>
        <begin position="150"/>
        <end position="174"/>
    </location>
</feature>
<dbReference type="GO" id="GO:0007186">
    <property type="term" value="P:G protein-coupled receptor signaling pathway"/>
    <property type="evidence" value="ECO:0000318"/>
    <property type="project" value="GO_Central"/>
</dbReference>
<evidence type="ECO:0000256" key="8">
    <source>
        <dbReference type="ARBA" id="ARBA00023180"/>
    </source>
</evidence>
<dbReference type="PANTHER" id="PTHR24246:SF27">
    <property type="entry name" value="ADENOSINE RECEPTOR, ISOFORM A"/>
    <property type="match status" value="1"/>
</dbReference>
<dbReference type="InParanoid" id="A0A7M7HEQ8"/>
<organism evidence="12 13">
    <name type="scientific">Strongylocentrotus purpuratus</name>
    <name type="common">Purple sea urchin</name>
    <dbReference type="NCBI Taxonomy" id="7668"/>
    <lineage>
        <taxon>Eukaryota</taxon>
        <taxon>Metazoa</taxon>
        <taxon>Echinodermata</taxon>
        <taxon>Eleutherozoa</taxon>
        <taxon>Echinozoa</taxon>
        <taxon>Echinoidea</taxon>
        <taxon>Euechinoidea</taxon>
        <taxon>Echinacea</taxon>
        <taxon>Camarodonta</taxon>
        <taxon>Echinidea</taxon>
        <taxon>Strongylocentrotidae</taxon>
        <taxon>Strongylocentrotus</taxon>
    </lineage>
</organism>
<keyword evidence="2" id="KW-1003">Cell membrane</keyword>
<keyword evidence="5" id="KW-0297">G-protein coupled receptor</keyword>
<keyword evidence="3 10" id="KW-0812">Transmembrane</keyword>
<dbReference type="Pfam" id="PF00001">
    <property type="entry name" value="7tm_1"/>
    <property type="match status" value="1"/>
</dbReference>
<evidence type="ECO:0000256" key="6">
    <source>
        <dbReference type="ARBA" id="ARBA00023136"/>
    </source>
</evidence>
<evidence type="ECO:0000256" key="2">
    <source>
        <dbReference type="ARBA" id="ARBA00022475"/>
    </source>
</evidence>
<proteinExistence type="predicted"/>
<feature type="transmembrane region" description="Helical" evidence="10">
    <location>
        <begin position="6"/>
        <end position="31"/>
    </location>
</feature>
<accession>A0A7M7HEQ8</accession>
<name>A0A7M7HEQ8_STRPU</name>
<keyword evidence="13" id="KW-1185">Reference proteome</keyword>
<protein>
    <recommendedName>
        <fullName evidence="11">G-protein coupled receptors family 1 profile domain-containing protein</fullName>
    </recommendedName>
</protein>
<keyword evidence="6 10" id="KW-0472">Membrane</keyword>
<dbReference type="OMA" id="INQQENG"/>
<evidence type="ECO:0000313" key="13">
    <source>
        <dbReference type="Proteomes" id="UP000007110"/>
    </source>
</evidence>
<dbReference type="KEGG" id="spu:105436779"/>
<dbReference type="AlphaFoldDB" id="A0A7M7HEQ8"/>
<keyword evidence="7" id="KW-0675">Receptor</keyword>
<dbReference type="GO" id="GO:0001609">
    <property type="term" value="F:G protein-coupled adenosine receptor activity"/>
    <property type="evidence" value="ECO:0000318"/>
    <property type="project" value="GO_Central"/>
</dbReference>
<evidence type="ECO:0000256" key="5">
    <source>
        <dbReference type="ARBA" id="ARBA00023040"/>
    </source>
</evidence>
<evidence type="ECO:0000256" key="9">
    <source>
        <dbReference type="ARBA" id="ARBA00023224"/>
    </source>
</evidence>
<dbReference type="PRINTS" id="PR00237">
    <property type="entry name" value="GPCRRHODOPSN"/>
</dbReference>
<evidence type="ECO:0000256" key="1">
    <source>
        <dbReference type="ARBA" id="ARBA00004651"/>
    </source>
</evidence>
<evidence type="ECO:0000256" key="7">
    <source>
        <dbReference type="ARBA" id="ARBA00023170"/>
    </source>
</evidence>
<evidence type="ECO:0000256" key="3">
    <source>
        <dbReference type="ARBA" id="ARBA00022692"/>
    </source>
</evidence>
<evidence type="ECO:0000256" key="4">
    <source>
        <dbReference type="ARBA" id="ARBA00022989"/>
    </source>
</evidence>
<reference evidence="13" key="1">
    <citation type="submission" date="2015-02" db="EMBL/GenBank/DDBJ databases">
        <title>Genome sequencing for Strongylocentrotus purpuratus.</title>
        <authorList>
            <person name="Murali S."/>
            <person name="Liu Y."/>
            <person name="Vee V."/>
            <person name="English A."/>
            <person name="Wang M."/>
            <person name="Skinner E."/>
            <person name="Han Y."/>
            <person name="Muzny D.M."/>
            <person name="Worley K.C."/>
            <person name="Gibbs R.A."/>
        </authorList>
    </citation>
    <scope>NUCLEOTIDE SEQUENCE</scope>
</reference>
<dbReference type="InterPro" id="IPR017452">
    <property type="entry name" value="GPCR_Rhodpsn_7TM"/>
</dbReference>
<dbReference type="Gene3D" id="1.20.1070.10">
    <property type="entry name" value="Rhodopsin 7-helix transmembrane proteins"/>
    <property type="match status" value="1"/>
</dbReference>
<dbReference type="InterPro" id="IPR000276">
    <property type="entry name" value="GPCR_Rhodpsn"/>
</dbReference>
<dbReference type="Proteomes" id="UP000007110">
    <property type="component" value="Unassembled WGS sequence"/>
</dbReference>
<evidence type="ECO:0000259" key="11">
    <source>
        <dbReference type="PROSITE" id="PS50262"/>
    </source>
</evidence>
<dbReference type="SUPFAM" id="SSF81321">
    <property type="entry name" value="Family A G protein-coupled receptor-like"/>
    <property type="match status" value="1"/>
</dbReference>
<dbReference type="GO" id="GO:0005886">
    <property type="term" value="C:plasma membrane"/>
    <property type="evidence" value="ECO:0000318"/>
    <property type="project" value="GO_Central"/>
</dbReference>
<evidence type="ECO:0000313" key="12">
    <source>
        <dbReference type="EnsemblMetazoa" id="XP_011661027"/>
    </source>
</evidence>
<dbReference type="PANTHER" id="PTHR24246">
    <property type="entry name" value="OLFACTORY RECEPTOR AND ADENOSINE RECEPTOR"/>
    <property type="match status" value="1"/>
</dbReference>
<comment type="subcellular location">
    <subcellularLocation>
        <location evidence="1">Cell membrane</location>
        <topology evidence="1">Multi-pass membrane protein</topology>
    </subcellularLocation>
</comment>
<keyword evidence="9" id="KW-0807">Transducer</keyword>
<dbReference type="OrthoDB" id="10063122at2759"/>
<feature type="domain" description="G-protein coupled receptors family 1 profile" evidence="11">
    <location>
        <begin position="22"/>
        <end position="264"/>
    </location>
</feature>
<feature type="transmembrane region" description="Helical" evidence="10">
    <location>
        <begin position="245"/>
        <end position="265"/>
    </location>
</feature>
<reference evidence="12" key="2">
    <citation type="submission" date="2021-01" db="UniProtKB">
        <authorList>
            <consortium name="EnsemblMetazoa"/>
        </authorList>
    </citation>
    <scope>IDENTIFICATION</scope>
</reference>
<feature type="transmembrane region" description="Helical" evidence="10">
    <location>
        <begin position="195"/>
        <end position="225"/>
    </location>
</feature>
<feature type="transmembrane region" description="Helical" evidence="10">
    <location>
        <begin position="76"/>
        <end position="96"/>
    </location>
</feature>
<dbReference type="CDD" id="cd00637">
    <property type="entry name" value="7tm_classA_rhodopsin-like"/>
    <property type="match status" value="1"/>
</dbReference>
<keyword evidence="8" id="KW-0325">Glycoprotein</keyword>
<feature type="transmembrane region" description="Helical" evidence="10">
    <location>
        <begin position="43"/>
        <end position="64"/>
    </location>
</feature>
<sequence length="324" mass="36902">MRIDADIFVGFLSLFSVLAILLNGATLIAIIRCRSLRKTQNIFTFNVALGDFVASIVVAVQRWLDHWGDVNLSILTRTLGAAMMISVLSTLAVAIHRFIIIRLDPFQNRRLVTPTRCVIACVFIWAAVFAVYLGTYLLNDRLFFYFVSPIMLLCAIGICAIVYAVVYLTISASIHGIGLTSDAYILRVKKNQKVLCTFLLVVFSNLACWVLMCFVMICFFLRPSFILQYYPQYGRYYTAAWFLNLYYVAWWLVNVNAIINPIIYWTRLSDFRRLICSCCGHRNDKESLPVTEDSKIESDYDKGKNDVSMVAMKGVINQQENGCI</sequence>
<dbReference type="PROSITE" id="PS50262">
    <property type="entry name" value="G_PROTEIN_RECEP_F1_2"/>
    <property type="match status" value="1"/>
</dbReference>